<evidence type="ECO:0000313" key="1">
    <source>
        <dbReference type="EMBL" id="TEB45962.1"/>
    </source>
</evidence>
<dbReference type="RefSeq" id="WP_132032198.1">
    <property type="nucleotide sequence ID" value="NZ_QWDN01000001.1"/>
</dbReference>
<dbReference type="Proteomes" id="UP000298340">
    <property type="component" value="Unassembled WGS sequence"/>
</dbReference>
<name>A0A4Y7UJG9_9FLAO</name>
<protein>
    <submittedName>
        <fullName evidence="1">Uncharacterized protein</fullName>
    </submittedName>
</protein>
<comment type="caution">
    <text evidence="1">The sequence shown here is derived from an EMBL/GenBank/DDBJ whole genome shotgun (WGS) entry which is preliminary data.</text>
</comment>
<sequence>MIYKLVGAVGTLESENDDLSFFDFIFTVKKCRFFSIRSVPAFCPGIKINLHLKIIVKKYLDYFFKRSKSILLVLERKNCNKWGFITRLAGSCSWNSCSKSYVLISEETNPP</sequence>
<gene>
    <name evidence="1" type="ORF">D0809_02885</name>
</gene>
<accession>A0A4Y7UJG9</accession>
<dbReference type="AlphaFoldDB" id="A0A4Y7UJG9"/>
<evidence type="ECO:0000313" key="2">
    <source>
        <dbReference type="Proteomes" id="UP000298340"/>
    </source>
</evidence>
<reference evidence="1 2" key="1">
    <citation type="journal article" date="2018" name="Syst. Appl. Microbiol.">
        <title>Flavobacterium circumlabens sp. nov. and Flavobacterium cupreum sp. nov., two psychrotrophic species isolated from Antarctic environmental samples.</title>
        <authorList>
            <person name="Kralova S."/>
            <person name="Busse H.J."/>
            <person name="Svec P."/>
            <person name="Maslanova I."/>
            <person name="Stankova E."/>
            <person name="Bartak M."/>
            <person name="Sedlacek I."/>
        </authorList>
    </citation>
    <scope>NUCLEOTIDE SEQUENCE [LARGE SCALE GENOMIC DNA]</scope>
    <source>
        <strain evidence="1 2">CCM 8828</strain>
    </source>
</reference>
<organism evidence="1 2">
    <name type="scientific">Flavobacterium circumlabens</name>
    <dbReference type="NCBI Taxonomy" id="2133765"/>
    <lineage>
        <taxon>Bacteria</taxon>
        <taxon>Pseudomonadati</taxon>
        <taxon>Bacteroidota</taxon>
        <taxon>Flavobacteriia</taxon>
        <taxon>Flavobacteriales</taxon>
        <taxon>Flavobacteriaceae</taxon>
        <taxon>Flavobacterium</taxon>
    </lineage>
</organism>
<proteinExistence type="predicted"/>
<dbReference type="EMBL" id="QWDN01000001">
    <property type="protein sequence ID" value="TEB45962.1"/>
    <property type="molecule type" value="Genomic_DNA"/>
</dbReference>